<dbReference type="PANTHER" id="PTHR12994">
    <property type="entry name" value="SECERNIN"/>
    <property type="match status" value="1"/>
</dbReference>
<evidence type="ECO:0000313" key="9">
    <source>
        <dbReference type="Proteomes" id="UP000005730"/>
    </source>
</evidence>
<dbReference type="InterPro" id="IPR047804">
    <property type="entry name" value="C69_dipept_A-like"/>
</dbReference>
<keyword evidence="5 6" id="KW-0224">Dipeptidase</keyword>
<keyword evidence="7" id="KW-1133">Transmembrane helix</keyword>
<protein>
    <recommendedName>
        <fullName evidence="6">Dipeptidase</fullName>
        <ecNumber evidence="6">3.4.-.-</ecNumber>
    </recommendedName>
</protein>
<comment type="similarity">
    <text evidence="2 6">Belongs to the peptidase C69 family.</text>
</comment>
<dbReference type="InterPro" id="IPR005322">
    <property type="entry name" value="Peptidase_C69"/>
</dbReference>
<reference evidence="8 9" key="1">
    <citation type="submission" date="2011-10" db="EMBL/GenBank/DDBJ databases">
        <title>The Noncontiguous Finished genome of Thermanaerovibrio velox DSM 12556.</title>
        <authorList>
            <consortium name="US DOE Joint Genome Institute (JGI-PGF)"/>
            <person name="Lucas S."/>
            <person name="Copeland A."/>
            <person name="Lapidus A."/>
            <person name="Glavina del Rio T."/>
            <person name="Dalin E."/>
            <person name="Tice H."/>
            <person name="Bruce D."/>
            <person name="Goodwin L."/>
            <person name="Pitluck S."/>
            <person name="Peters L."/>
            <person name="Mikhailova N."/>
            <person name="Teshima H."/>
            <person name="Kyrpides N."/>
            <person name="Mavromatis K."/>
            <person name="Ivanova N."/>
            <person name="Markowitz V."/>
            <person name="Cheng J.-F."/>
            <person name="Hugenholtz P."/>
            <person name="Woyke T."/>
            <person name="Wu D."/>
            <person name="Spring S."/>
            <person name="Brambilla E.-M."/>
            <person name="Klenk H.-P."/>
            <person name="Eisen J.A."/>
        </authorList>
    </citation>
    <scope>NUCLEOTIDE SEQUENCE [LARGE SCALE GENOMIC DNA]</scope>
    <source>
        <strain evidence="8 9">DSM 12556</strain>
    </source>
</reference>
<dbReference type="Proteomes" id="UP000005730">
    <property type="component" value="Chromosome"/>
</dbReference>
<dbReference type="RefSeq" id="WP_006582849.1">
    <property type="nucleotide sequence ID" value="NZ_CM001377.1"/>
</dbReference>
<feature type="transmembrane region" description="Helical" evidence="7">
    <location>
        <begin position="12"/>
        <end position="35"/>
    </location>
</feature>
<evidence type="ECO:0000256" key="7">
    <source>
        <dbReference type="SAM" id="Phobius"/>
    </source>
</evidence>
<evidence type="ECO:0000256" key="6">
    <source>
        <dbReference type="RuleBase" id="RU364089"/>
    </source>
</evidence>
<dbReference type="HOGENOM" id="CLU_014823_4_2_0"/>
<keyword evidence="9" id="KW-1185">Reference proteome</keyword>
<dbReference type="AlphaFoldDB" id="H0UNE9"/>
<dbReference type="OrthoDB" id="9764088at2"/>
<dbReference type="Pfam" id="PF03577">
    <property type="entry name" value="Peptidase_C69"/>
    <property type="match status" value="1"/>
</dbReference>
<evidence type="ECO:0000256" key="2">
    <source>
        <dbReference type="ARBA" id="ARBA00007225"/>
    </source>
</evidence>
<evidence type="ECO:0000256" key="3">
    <source>
        <dbReference type="ARBA" id="ARBA00022670"/>
    </source>
</evidence>
<comment type="catalytic activity">
    <reaction evidence="1">
        <text>an L-aminoacyl-L-amino acid + H2O = 2 an L-alpha-amino acid</text>
        <dbReference type="Rhea" id="RHEA:48940"/>
        <dbReference type="ChEBI" id="CHEBI:15377"/>
        <dbReference type="ChEBI" id="CHEBI:59869"/>
        <dbReference type="ChEBI" id="CHEBI:77460"/>
        <dbReference type="EC" id="3.4.13.19"/>
    </reaction>
</comment>
<dbReference type="PANTHER" id="PTHR12994:SF17">
    <property type="entry name" value="LD30995P"/>
    <property type="match status" value="1"/>
</dbReference>
<dbReference type="STRING" id="926567.TheveDRAFT_0172"/>
<dbReference type="EMBL" id="CM001377">
    <property type="protein sequence ID" value="EHM09356.1"/>
    <property type="molecule type" value="Genomic_DNA"/>
</dbReference>
<proteinExistence type="inferred from homology"/>
<dbReference type="NCBIfam" id="NF033678">
    <property type="entry name" value="C69_fam_dipept"/>
    <property type="match status" value="1"/>
</dbReference>
<organism evidence="8 9">
    <name type="scientific">Thermanaerovibrio velox DSM 12556</name>
    <dbReference type="NCBI Taxonomy" id="926567"/>
    <lineage>
        <taxon>Bacteria</taxon>
        <taxon>Thermotogati</taxon>
        <taxon>Synergistota</taxon>
        <taxon>Synergistia</taxon>
        <taxon>Synergistales</taxon>
        <taxon>Synergistaceae</taxon>
        <taxon>Thermanaerovibrio</taxon>
    </lineage>
</organism>
<dbReference type="GO" id="GO:0016805">
    <property type="term" value="F:dipeptidase activity"/>
    <property type="evidence" value="ECO:0007669"/>
    <property type="project" value="UniProtKB-KW"/>
</dbReference>
<evidence type="ECO:0000313" key="8">
    <source>
        <dbReference type="EMBL" id="EHM09356.1"/>
    </source>
</evidence>
<accession>H0UNE9</accession>
<evidence type="ECO:0000256" key="1">
    <source>
        <dbReference type="ARBA" id="ARBA00001670"/>
    </source>
</evidence>
<dbReference type="Gene3D" id="3.60.60.10">
    <property type="entry name" value="Penicillin V Acylase, Chain A"/>
    <property type="match status" value="1"/>
</dbReference>
<dbReference type="eggNOG" id="COG4690">
    <property type="taxonomic scope" value="Bacteria"/>
</dbReference>
<dbReference type="GO" id="GO:0070004">
    <property type="term" value="F:cysteine-type exopeptidase activity"/>
    <property type="evidence" value="ECO:0007669"/>
    <property type="project" value="InterPro"/>
</dbReference>
<sequence length="530" mass="59380">MYGGKKRQWLRGVLLGIGFVFVMAFQALGCTSVFVGKDASATGHILIARNEDYKEGWAKHFVINQPRRVSKGEVQRFWSGMELGYPEDMTWTLKYFSVPDWTHGNPDETYVPMDEVGINSAGVAVSATETQGLNPRAELLIPLDGLIEESQIPSIILPRARTALEGVKIFGEAIEKFGSEECGGFAVADKDNLWYIEYSGNRWAAARIPNDKYIVVPNAKVLSNYNPYDKENFMGSKDWVEFIRKNQLLPPEETTSSYIHAHGLNLAKALGDMDWKNNAVRVWWGHKLFTPSKPEQPGKDSYPFLMSPDVKITKNMIMEFLRSDNYPGTPYENRRPGVTEVTRPIAKRTNLESHIVELGEGPGVPGEIGNVLWLALGNVADSVYLPFCQGITRLPEAYSMGTNKRDYRSAYWAFYGLAARAQSQDDAHGTSFEKGVKGYWAPFQDQLLKSFEEFQAFALAKYRKEGMASAVEYLNRQAEAFSTKTIAKAWELQYDLALAASKGPKAVFEPVYRPGDAPVPQDVEGYVPAR</sequence>
<keyword evidence="3 6" id="KW-0645">Protease</keyword>
<keyword evidence="7" id="KW-0812">Transmembrane</keyword>
<keyword evidence="7" id="KW-0472">Membrane</keyword>
<evidence type="ECO:0000256" key="5">
    <source>
        <dbReference type="ARBA" id="ARBA00022997"/>
    </source>
</evidence>
<dbReference type="GO" id="GO:0006508">
    <property type="term" value="P:proteolysis"/>
    <property type="evidence" value="ECO:0007669"/>
    <property type="project" value="UniProtKB-KW"/>
</dbReference>
<dbReference type="EC" id="3.4.-.-" evidence="6"/>
<name>H0UNE9_9BACT</name>
<gene>
    <name evidence="8" type="ORF">TheveDRAFT_0172</name>
</gene>
<keyword evidence="4 6" id="KW-0378">Hydrolase</keyword>
<evidence type="ECO:0000256" key="4">
    <source>
        <dbReference type="ARBA" id="ARBA00022801"/>
    </source>
</evidence>